<feature type="transmembrane region" description="Helical" evidence="1">
    <location>
        <begin position="51"/>
        <end position="77"/>
    </location>
</feature>
<keyword evidence="1" id="KW-0812">Transmembrane</keyword>
<reference evidence="2 3" key="1">
    <citation type="submission" date="2019-10" db="EMBL/GenBank/DDBJ databases">
        <title>Draft whole-genome sequence of the purple nonsulfur photosynthetic bacterium Roseospira navarrensis DSM 15114.</title>
        <authorList>
            <person name="Kyndt J.A."/>
            <person name="Meyer T.E."/>
        </authorList>
    </citation>
    <scope>NUCLEOTIDE SEQUENCE [LARGE SCALE GENOMIC DNA]</scope>
    <source>
        <strain evidence="2 3">DSM 15114</strain>
    </source>
</reference>
<keyword evidence="3" id="KW-1185">Reference proteome</keyword>
<organism evidence="2 3">
    <name type="scientific">Roseospira navarrensis</name>
    <dbReference type="NCBI Taxonomy" id="140058"/>
    <lineage>
        <taxon>Bacteria</taxon>
        <taxon>Pseudomonadati</taxon>
        <taxon>Pseudomonadota</taxon>
        <taxon>Alphaproteobacteria</taxon>
        <taxon>Rhodospirillales</taxon>
        <taxon>Rhodospirillaceae</taxon>
        <taxon>Roseospira</taxon>
    </lineage>
</organism>
<dbReference type="RefSeq" id="WP_211369112.1">
    <property type="nucleotide sequence ID" value="NZ_WIVE01000006.1"/>
</dbReference>
<evidence type="ECO:0000256" key="1">
    <source>
        <dbReference type="SAM" id="Phobius"/>
    </source>
</evidence>
<name>A0A7X1ZBQ0_9PROT</name>
<keyword evidence="1" id="KW-1133">Transmembrane helix</keyword>
<dbReference type="AlphaFoldDB" id="A0A7X1ZBQ0"/>
<sequence length="116" mass="12803">MNNIRKKSWYIYWQVYGGLNSLFSSPFFWGAVIVALVSGDHWAVYDNGQPLWVPVALNAIPSILGFSMGGMAILLAFSGKTFVRIVTKNGEGLSLCFRRDQHIVGDWAFGGGDAQE</sequence>
<dbReference type="Proteomes" id="UP000434582">
    <property type="component" value="Unassembled WGS sequence"/>
</dbReference>
<gene>
    <name evidence="2" type="ORF">GHC57_03585</name>
</gene>
<comment type="caution">
    <text evidence="2">The sequence shown here is derived from an EMBL/GenBank/DDBJ whole genome shotgun (WGS) entry which is preliminary data.</text>
</comment>
<evidence type="ECO:0000313" key="3">
    <source>
        <dbReference type="Proteomes" id="UP000434582"/>
    </source>
</evidence>
<keyword evidence="1" id="KW-0472">Membrane</keyword>
<protein>
    <submittedName>
        <fullName evidence="2">Uncharacterized protein</fullName>
    </submittedName>
</protein>
<dbReference type="EMBL" id="WIVE01000006">
    <property type="protein sequence ID" value="MQX35593.1"/>
    <property type="molecule type" value="Genomic_DNA"/>
</dbReference>
<proteinExistence type="predicted"/>
<feature type="transmembrane region" description="Helical" evidence="1">
    <location>
        <begin position="12"/>
        <end position="39"/>
    </location>
</feature>
<accession>A0A7X1ZBQ0</accession>
<feature type="non-terminal residue" evidence="2">
    <location>
        <position position="116"/>
    </location>
</feature>
<evidence type="ECO:0000313" key="2">
    <source>
        <dbReference type="EMBL" id="MQX35593.1"/>
    </source>
</evidence>